<protein>
    <recommendedName>
        <fullName evidence="8">Integral membrane bound transporter domain-containing protein</fullName>
    </recommendedName>
</protein>
<comment type="similarity">
    <text evidence="6">Belongs to the YccS/YhfK family.</text>
</comment>
<feature type="domain" description="Integral membrane bound transporter" evidence="8">
    <location>
        <begin position="362"/>
        <end position="488"/>
    </location>
</feature>
<sequence length="654" mass="70041">MLSGFDFRDWLLANDPALSRLRMASRVTLTMALSFGVLLAIDRLLLPLPTAAYGLGLVLSIEGGVAVKDKGSAPQLVTRLLGCAASVCVVGLAAALESNRIVSDVAFLIIIFLAAAGRVFGPRGHAIGMFAFTSYFMGAYFRPPLGELPLIAMGPIVPALIGHVVRSLVLPDDWRPDLLRSLESVRGRINQILFKIATLASVGRMTARDAHKLEQLENRLKEVVLMAEGFIPRPPSGVFDGTEPAAILAIRLFDVHLAAESAIVLSSQSLPPFALVHAVIEGDPVLVEAKKSDDLQAKTARSLIRLGEARALLSETIEKGYSTGFAEVGAVTEATAAPAKIDFSLANPLIRAALQITLASAIAMTLGLMLSRERWFWAVLASFLVFTNTNSRGDTAMKALQRSLGTLFGIAMGLFLATALTGHMAVALVITTIAIFLAFYFLQTSYATMTFFVSIALCLVYGMTGSLTVDLLLLRVEETMLGAAAGTFIAFVVFPARTRSALNTALATWFSALEELLSAAAAGEATNALIALSQKLDAAYRDIAAAARPLGSTWSVVTRPGHIRQTLAIFLAATYWARILAKDFDRSACDNDGMKLIDAERERATLLAKRQSDCFFVDQKASSAPERHLPLSHAGARLGVEMIGSTLDRLYPNG</sequence>
<evidence type="ECO:0000256" key="6">
    <source>
        <dbReference type="ARBA" id="ARBA00043993"/>
    </source>
</evidence>
<accession>A0A109JLC9</accession>
<keyword evidence="2" id="KW-1003">Cell membrane</keyword>
<feature type="transmembrane region" description="Helical" evidence="7">
    <location>
        <begin position="51"/>
        <end position="67"/>
    </location>
</feature>
<evidence type="ECO:0000256" key="4">
    <source>
        <dbReference type="ARBA" id="ARBA00022989"/>
    </source>
</evidence>
<evidence type="ECO:0000259" key="8">
    <source>
        <dbReference type="Pfam" id="PF13515"/>
    </source>
</evidence>
<reference evidence="9 10" key="1">
    <citation type="submission" date="2015-11" db="EMBL/GenBank/DDBJ databases">
        <title>Draft Genome Sequence of the Strain BR 10423 (Rhizobium sp.) isolated from nodules of Mimosa pudica.</title>
        <authorList>
            <person name="Barauna A.C."/>
            <person name="Zilli J.E."/>
            <person name="Simoes-Araujo J.L."/>
            <person name="Reis V.M."/>
            <person name="James E.K."/>
            <person name="Reis F.B.Jr."/>
            <person name="Rouws L.F."/>
            <person name="Passos S.R."/>
            <person name="Gois S.R."/>
        </authorList>
    </citation>
    <scope>NUCLEOTIDE SEQUENCE [LARGE SCALE GENOMIC DNA]</scope>
    <source>
        <strain evidence="9 10">BR10423</strain>
    </source>
</reference>
<keyword evidence="5 7" id="KW-0472">Membrane</keyword>
<dbReference type="GO" id="GO:0005886">
    <property type="term" value="C:plasma membrane"/>
    <property type="evidence" value="ECO:0007669"/>
    <property type="project" value="UniProtKB-SubCell"/>
</dbReference>
<evidence type="ECO:0000313" key="9">
    <source>
        <dbReference type="EMBL" id="KWV51192.1"/>
    </source>
</evidence>
<feature type="transmembrane region" description="Helical" evidence="7">
    <location>
        <begin position="403"/>
        <end position="420"/>
    </location>
</feature>
<dbReference type="AlphaFoldDB" id="A0A109JLC9"/>
<evidence type="ECO:0000313" key="10">
    <source>
        <dbReference type="Proteomes" id="UP000068164"/>
    </source>
</evidence>
<evidence type="ECO:0000256" key="1">
    <source>
        <dbReference type="ARBA" id="ARBA00004651"/>
    </source>
</evidence>
<feature type="transmembrane region" description="Helical" evidence="7">
    <location>
        <begin position="449"/>
        <end position="473"/>
    </location>
</feature>
<evidence type="ECO:0000256" key="5">
    <source>
        <dbReference type="ARBA" id="ARBA00023136"/>
    </source>
</evidence>
<dbReference type="PANTHER" id="PTHR30509:SF9">
    <property type="entry name" value="MULTIDRUG RESISTANCE PROTEIN MDTO"/>
    <property type="match status" value="1"/>
</dbReference>
<keyword evidence="3 7" id="KW-0812">Transmembrane</keyword>
<name>A0A109JLC9_9HYPH</name>
<comment type="caution">
    <text evidence="9">The sequence shown here is derived from an EMBL/GenBank/DDBJ whole genome shotgun (WGS) entry which is preliminary data.</text>
</comment>
<dbReference type="Pfam" id="PF13515">
    <property type="entry name" value="FUSC_2"/>
    <property type="match status" value="1"/>
</dbReference>
<keyword evidence="4 7" id="KW-1133">Transmembrane helix</keyword>
<evidence type="ECO:0000256" key="7">
    <source>
        <dbReference type="SAM" id="Phobius"/>
    </source>
</evidence>
<feature type="transmembrane region" description="Helical" evidence="7">
    <location>
        <begin position="426"/>
        <end position="442"/>
    </location>
</feature>
<dbReference type="InterPro" id="IPR049453">
    <property type="entry name" value="Memb_transporter_dom"/>
</dbReference>
<keyword evidence="10" id="KW-1185">Reference proteome</keyword>
<dbReference type="Proteomes" id="UP000068164">
    <property type="component" value="Unassembled WGS sequence"/>
</dbReference>
<dbReference type="EMBL" id="LNCD01000082">
    <property type="protein sequence ID" value="KWV51192.1"/>
    <property type="molecule type" value="Genomic_DNA"/>
</dbReference>
<evidence type="ECO:0000256" key="2">
    <source>
        <dbReference type="ARBA" id="ARBA00022475"/>
    </source>
</evidence>
<feature type="transmembrane region" description="Helical" evidence="7">
    <location>
        <begin position="27"/>
        <end position="45"/>
    </location>
</feature>
<dbReference type="PANTHER" id="PTHR30509">
    <property type="entry name" value="P-HYDROXYBENZOIC ACID EFFLUX PUMP SUBUNIT-RELATED"/>
    <property type="match status" value="1"/>
</dbReference>
<organism evidence="9 10">
    <name type="scientific">Rhizobium altiplani</name>
    <dbReference type="NCBI Taxonomy" id="1864509"/>
    <lineage>
        <taxon>Bacteria</taxon>
        <taxon>Pseudomonadati</taxon>
        <taxon>Pseudomonadota</taxon>
        <taxon>Alphaproteobacteria</taxon>
        <taxon>Hyphomicrobiales</taxon>
        <taxon>Rhizobiaceae</taxon>
        <taxon>Rhizobium/Agrobacterium group</taxon>
        <taxon>Rhizobium</taxon>
    </lineage>
</organism>
<evidence type="ECO:0000256" key="3">
    <source>
        <dbReference type="ARBA" id="ARBA00022692"/>
    </source>
</evidence>
<feature type="transmembrane region" description="Helical" evidence="7">
    <location>
        <begin position="76"/>
        <end position="95"/>
    </location>
</feature>
<gene>
    <name evidence="9" type="ORF">AS026_06640</name>
</gene>
<proteinExistence type="inferred from homology"/>
<comment type="subcellular location">
    <subcellularLocation>
        <location evidence="1">Cell membrane</location>
        <topology evidence="1">Multi-pass membrane protein</topology>
    </subcellularLocation>
</comment>
<feature type="transmembrane region" description="Helical" evidence="7">
    <location>
        <begin position="479"/>
        <end position="496"/>
    </location>
</feature>
<feature type="transmembrane region" description="Helical" evidence="7">
    <location>
        <begin position="101"/>
        <end position="119"/>
    </location>
</feature>
<feature type="transmembrane region" description="Helical" evidence="7">
    <location>
        <begin position="375"/>
        <end position="391"/>
    </location>
</feature>